<dbReference type="AlphaFoldDB" id="A0A8X6VX81"/>
<gene>
    <name evidence="4" type="ORF">TNCV_1011231</name>
</gene>
<feature type="compositionally biased region" description="Basic and acidic residues" evidence="1">
    <location>
        <begin position="50"/>
        <end position="71"/>
    </location>
</feature>
<keyword evidence="2" id="KW-0732">Signal</keyword>
<dbReference type="Pfam" id="PF21107">
    <property type="entry name" value="STPRs"/>
    <property type="match status" value="1"/>
</dbReference>
<name>A0A8X6VX81_TRICX</name>
<reference evidence="4" key="1">
    <citation type="submission" date="2020-08" db="EMBL/GenBank/DDBJ databases">
        <title>Multicomponent nature underlies the extraordinary mechanical properties of spider dragline silk.</title>
        <authorList>
            <person name="Kono N."/>
            <person name="Nakamura H."/>
            <person name="Mori M."/>
            <person name="Yoshida Y."/>
            <person name="Ohtoshi R."/>
            <person name="Malay A.D."/>
            <person name="Moran D.A.P."/>
            <person name="Tomita M."/>
            <person name="Numata K."/>
            <person name="Arakawa K."/>
        </authorList>
    </citation>
    <scope>NUCLEOTIDE SEQUENCE</scope>
</reference>
<dbReference type="InterPro" id="IPR048998">
    <property type="entry name" value="STPR"/>
</dbReference>
<evidence type="ECO:0000259" key="3">
    <source>
        <dbReference type="Pfam" id="PF21107"/>
    </source>
</evidence>
<feature type="region of interest" description="Disordered" evidence="1">
    <location>
        <begin position="42"/>
        <end position="71"/>
    </location>
</feature>
<feature type="domain" description="STPR" evidence="3">
    <location>
        <begin position="62"/>
        <end position="132"/>
    </location>
</feature>
<sequence>MGKVLKEVFILLASSGLLQPKVVLPVPVLSRGYILEKNFTKQSGKQSSKAVEHTRAEEAPGEKRARLQADQVHHSLARAAKTPEQYQVPLQSQQVRQNASRAAETLDQRQSRLQEDQVRHRVATAAETPIQHVVRLLGLRKQRNVAITLK</sequence>
<evidence type="ECO:0000256" key="1">
    <source>
        <dbReference type="SAM" id="MobiDB-lite"/>
    </source>
</evidence>
<evidence type="ECO:0000313" key="5">
    <source>
        <dbReference type="Proteomes" id="UP000887159"/>
    </source>
</evidence>
<dbReference type="EMBL" id="BMAU01021369">
    <property type="protein sequence ID" value="GFY24070.1"/>
    <property type="molecule type" value="Genomic_DNA"/>
</dbReference>
<evidence type="ECO:0000256" key="2">
    <source>
        <dbReference type="SAM" id="SignalP"/>
    </source>
</evidence>
<protein>
    <recommendedName>
        <fullName evidence="3">STPR domain-containing protein</fullName>
    </recommendedName>
</protein>
<comment type="caution">
    <text evidence="4">The sequence shown here is derived from an EMBL/GenBank/DDBJ whole genome shotgun (WGS) entry which is preliminary data.</text>
</comment>
<keyword evidence="5" id="KW-1185">Reference proteome</keyword>
<organism evidence="4 5">
    <name type="scientific">Trichonephila clavipes</name>
    <name type="common">Golden silk orbweaver</name>
    <name type="synonym">Nephila clavipes</name>
    <dbReference type="NCBI Taxonomy" id="2585209"/>
    <lineage>
        <taxon>Eukaryota</taxon>
        <taxon>Metazoa</taxon>
        <taxon>Ecdysozoa</taxon>
        <taxon>Arthropoda</taxon>
        <taxon>Chelicerata</taxon>
        <taxon>Arachnida</taxon>
        <taxon>Araneae</taxon>
        <taxon>Araneomorphae</taxon>
        <taxon>Entelegynae</taxon>
        <taxon>Araneoidea</taxon>
        <taxon>Nephilidae</taxon>
        <taxon>Trichonephila</taxon>
    </lineage>
</organism>
<accession>A0A8X6VX81</accession>
<feature type="chain" id="PRO_5036458349" description="STPR domain-containing protein" evidence="2">
    <location>
        <begin position="21"/>
        <end position="150"/>
    </location>
</feature>
<dbReference type="Proteomes" id="UP000887159">
    <property type="component" value="Unassembled WGS sequence"/>
</dbReference>
<proteinExistence type="predicted"/>
<feature type="signal peptide" evidence="2">
    <location>
        <begin position="1"/>
        <end position="20"/>
    </location>
</feature>
<evidence type="ECO:0000313" key="4">
    <source>
        <dbReference type="EMBL" id="GFY24070.1"/>
    </source>
</evidence>